<evidence type="ECO:0000259" key="1">
    <source>
        <dbReference type="Pfam" id="PF20066"/>
    </source>
</evidence>
<name>A0A562T343_9HYPH</name>
<keyword evidence="3" id="KW-1185">Reference proteome</keyword>
<protein>
    <recommendedName>
        <fullName evidence="1">Glyoxalase-related protein domain-containing protein</fullName>
    </recommendedName>
</protein>
<dbReference type="OrthoDB" id="7350221at2"/>
<dbReference type="Pfam" id="PF20066">
    <property type="entry name" value="Glyoxalase_8"/>
    <property type="match status" value="1"/>
</dbReference>
<dbReference type="InterPro" id="IPR045517">
    <property type="entry name" value="Glyoxalase_8"/>
</dbReference>
<gene>
    <name evidence="2" type="ORF">JM93_02273</name>
</gene>
<sequence>MTISSVQNLKEQAKRLRNAIPSVLQQTCTHGQALELIAKQLGSRDWNTLLATTRSRTSEKTFSLGQRVSGEYMRQPYSAKVIGISQLADANRYRVTLQLDHPVDVVTFESFSCFRSRISAVVDRFGISIARTSDGNPHLKILAA</sequence>
<dbReference type="RefSeq" id="WP_145343248.1">
    <property type="nucleotide sequence ID" value="NZ_SMLY01000050.1"/>
</dbReference>
<proteinExistence type="predicted"/>
<organism evidence="2 3">
    <name type="scientific">Roseibium hamelinense</name>
    <dbReference type="NCBI Taxonomy" id="150831"/>
    <lineage>
        <taxon>Bacteria</taxon>
        <taxon>Pseudomonadati</taxon>
        <taxon>Pseudomonadota</taxon>
        <taxon>Alphaproteobacteria</taxon>
        <taxon>Hyphomicrobiales</taxon>
        <taxon>Stappiaceae</taxon>
        <taxon>Roseibium</taxon>
    </lineage>
</organism>
<dbReference type="Proteomes" id="UP000320593">
    <property type="component" value="Unassembled WGS sequence"/>
</dbReference>
<comment type="caution">
    <text evidence="2">The sequence shown here is derived from an EMBL/GenBank/DDBJ whole genome shotgun (WGS) entry which is preliminary data.</text>
</comment>
<evidence type="ECO:0000313" key="3">
    <source>
        <dbReference type="Proteomes" id="UP000320593"/>
    </source>
</evidence>
<feature type="domain" description="Glyoxalase-related protein" evidence="1">
    <location>
        <begin position="3"/>
        <end position="141"/>
    </location>
</feature>
<dbReference type="EMBL" id="VLLF01000004">
    <property type="protein sequence ID" value="TWI87704.1"/>
    <property type="molecule type" value="Genomic_DNA"/>
</dbReference>
<dbReference type="AlphaFoldDB" id="A0A562T343"/>
<accession>A0A562T343</accession>
<evidence type="ECO:0000313" key="2">
    <source>
        <dbReference type="EMBL" id="TWI87704.1"/>
    </source>
</evidence>
<reference evidence="2 3" key="1">
    <citation type="submission" date="2019-07" db="EMBL/GenBank/DDBJ databases">
        <title>Genomic Encyclopedia of Archaeal and Bacterial Type Strains, Phase II (KMG-II): from individual species to whole genera.</title>
        <authorList>
            <person name="Goeker M."/>
        </authorList>
    </citation>
    <scope>NUCLEOTIDE SEQUENCE [LARGE SCALE GENOMIC DNA]</scope>
    <source>
        <strain evidence="2 3">ATCC BAA-252</strain>
    </source>
</reference>